<evidence type="ECO:0000256" key="1">
    <source>
        <dbReference type="SAM" id="MobiDB-lite"/>
    </source>
</evidence>
<feature type="region of interest" description="Disordered" evidence="1">
    <location>
        <begin position="1"/>
        <end position="22"/>
    </location>
</feature>
<dbReference type="PANTHER" id="PTHR39200:SF1">
    <property type="entry name" value="AUTO-TRANSPORTER ADHESIN HEAD GIN DOMAIN-CONTAINING PROTEIN-RELATED"/>
    <property type="match status" value="1"/>
</dbReference>
<feature type="region of interest" description="Disordered" evidence="1">
    <location>
        <begin position="293"/>
        <end position="342"/>
    </location>
</feature>
<reference evidence="2 3" key="1">
    <citation type="submission" date="2013-11" db="EMBL/GenBank/DDBJ databases">
        <title>The Genome Sequence of Phytophthora parasitica CJ01A1.</title>
        <authorList>
            <consortium name="The Broad Institute Genomics Platform"/>
            <person name="Russ C."/>
            <person name="Tyler B."/>
            <person name="Panabieres F."/>
            <person name="Shan W."/>
            <person name="Tripathy S."/>
            <person name="Grunwald N."/>
            <person name="Machado M."/>
            <person name="Johnson C.S."/>
            <person name="Walker B."/>
            <person name="Young S.K."/>
            <person name="Zeng Q."/>
            <person name="Gargeya S."/>
            <person name="Fitzgerald M."/>
            <person name="Haas B."/>
            <person name="Abouelleil A."/>
            <person name="Allen A.W."/>
            <person name="Alvarado L."/>
            <person name="Arachchi H.M."/>
            <person name="Berlin A.M."/>
            <person name="Chapman S.B."/>
            <person name="Gainer-Dewar J."/>
            <person name="Goldberg J."/>
            <person name="Griggs A."/>
            <person name="Gujja S."/>
            <person name="Hansen M."/>
            <person name="Howarth C."/>
            <person name="Imamovic A."/>
            <person name="Ireland A."/>
            <person name="Larimer J."/>
            <person name="McCowan C."/>
            <person name="Murphy C."/>
            <person name="Pearson M."/>
            <person name="Poon T.W."/>
            <person name="Priest M."/>
            <person name="Roberts A."/>
            <person name="Saif S."/>
            <person name="Shea T."/>
            <person name="Sisk P."/>
            <person name="Sykes S."/>
            <person name="Wortman J."/>
            <person name="Nusbaum C."/>
            <person name="Birren B."/>
        </authorList>
    </citation>
    <scope>NUCLEOTIDE SEQUENCE [LARGE SCALE GENOMIC DNA]</scope>
    <source>
        <strain evidence="2 3">CJ01A1</strain>
    </source>
</reference>
<evidence type="ECO:0000313" key="3">
    <source>
        <dbReference type="Proteomes" id="UP000018958"/>
    </source>
</evidence>
<feature type="compositionally biased region" description="Acidic residues" evidence="1">
    <location>
        <begin position="327"/>
        <end position="338"/>
    </location>
</feature>
<accession>W2WLY3</accession>
<feature type="region of interest" description="Disordered" evidence="1">
    <location>
        <begin position="85"/>
        <end position="109"/>
    </location>
</feature>
<dbReference type="EMBL" id="ANIX01002539">
    <property type="protein sequence ID" value="ETP11511.1"/>
    <property type="molecule type" value="Genomic_DNA"/>
</dbReference>
<dbReference type="OrthoDB" id="126452at2759"/>
<feature type="compositionally biased region" description="Low complexity" evidence="1">
    <location>
        <begin position="8"/>
        <end position="22"/>
    </location>
</feature>
<dbReference type="Proteomes" id="UP000018958">
    <property type="component" value="Unassembled WGS sequence"/>
</dbReference>
<proteinExistence type="predicted"/>
<feature type="compositionally biased region" description="Low complexity" evidence="1">
    <location>
        <begin position="293"/>
        <end position="326"/>
    </location>
</feature>
<comment type="caution">
    <text evidence="2">The sequence shown here is derived from an EMBL/GenBank/DDBJ whole genome shotgun (WGS) entry which is preliminary data.</text>
</comment>
<name>W2WLY3_PHYNI</name>
<organism evidence="2 3">
    <name type="scientific">Phytophthora nicotianae CJ01A1</name>
    <dbReference type="NCBI Taxonomy" id="1317063"/>
    <lineage>
        <taxon>Eukaryota</taxon>
        <taxon>Sar</taxon>
        <taxon>Stramenopiles</taxon>
        <taxon>Oomycota</taxon>
        <taxon>Peronosporomycetes</taxon>
        <taxon>Peronosporales</taxon>
        <taxon>Peronosporaceae</taxon>
        <taxon>Phytophthora</taxon>
    </lineage>
</organism>
<evidence type="ECO:0000313" key="2">
    <source>
        <dbReference type="EMBL" id="ETP11511.1"/>
    </source>
</evidence>
<feature type="compositionally biased region" description="Acidic residues" evidence="1">
    <location>
        <begin position="89"/>
        <end position="106"/>
    </location>
</feature>
<sequence length="364" mass="36582">MAAHSTAEFTVTSGTTEATTSSTEHVSFVKQWTLNSATNGDNIDSIDLDLAGRVYVSYVSGLPSGVLGYVNVSGDSQTVVDAVTVSNDDTNDNDDNDNDDTNDTDGELNVRIGNSTSTTLSGYLLTEIFLASSGIVTDVKSQRSAQVVVEDGVLVSSSTTAELQVEASGSSAVYVSAASTAVSVRQLQLDAAGTASLQFNVESVAASEEVQIDAQGSAGVALLASSVEAATLELEAQNTGTICISAQTVTATNYEGQDASRISMPNASSKFTSTGTATCDESTVPAREPACVSSACAGSSTSGTPTGTAGSGASTTATVTTAPTTANDDDANDDDTNDDTNASSVPHLAALAAAAIGAVTMALL</sequence>
<protein>
    <submittedName>
        <fullName evidence="2">Uncharacterized protein</fullName>
    </submittedName>
</protein>
<dbReference type="PANTHER" id="PTHR39200">
    <property type="entry name" value="HYPOTHETICAL EXPORTED PROTEIN"/>
    <property type="match status" value="1"/>
</dbReference>
<gene>
    <name evidence="2" type="ORF">F441_12975</name>
</gene>
<dbReference type="AlphaFoldDB" id="W2WLY3"/>